<dbReference type="EMBL" id="BAER01000007">
    <property type="protein sequence ID" value="GAC31049.1"/>
    <property type="molecule type" value="Genomic_DNA"/>
</dbReference>
<gene>
    <name evidence="2" type="ORF">GPLA_0128</name>
</gene>
<dbReference type="SUPFAM" id="SSF56281">
    <property type="entry name" value="Metallo-hydrolase/oxidoreductase"/>
    <property type="match status" value="1"/>
</dbReference>
<evidence type="ECO:0000259" key="1">
    <source>
        <dbReference type="SMART" id="SM00849"/>
    </source>
</evidence>
<dbReference type="Gene3D" id="3.60.15.10">
    <property type="entry name" value="Ribonuclease Z/Hydroxyacylglutathione hydrolase-like"/>
    <property type="match status" value="1"/>
</dbReference>
<comment type="caution">
    <text evidence="2">The sequence shown here is derived from an EMBL/GenBank/DDBJ whole genome shotgun (WGS) entry which is preliminary data.</text>
</comment>
<reference evidence="3" key="1">
    <citation type="journal article" date="2014" name="Environ. Microbiol.">
        <title>Comparative genomics of the marine bacterial genus Glaciecola reveals the high degree of genomic diversity and genomic characteristic for cold adaptation.</title>
        <authorList>
            <person name="Qin Q.L."/>
            <person name="Xie B.B."/>
            <person name="Yu Y."/>
            <person name="Shu Y.L."/>
            <person name="Rong J.C."/>
            <person name="Zhang Y.J."/>
            <person name="Zhao D.L."/>
            <person name="Chen X.L."/>
            <person name="Zhang X.Y."/>
            <person name="Chen B."/>
            <person name="Zhou B.C."/>
            <person name="Zhang Y.Z."/>
        </authorList>
    </citation>
    <scope>NUCLEOTIDE SEQUENCE [LARGE SCALE GENOMIC DNA]</scope>
    <source>
        <strain evidence="3">LMG 21857</strain>
    </source>
</reference>
<dbReference type="SMART" id="SM00849">
    <property type="entry name" value="Lactamase_B"/>
    <property type="match status" value="1"/>
</dbReference>
<organism evidence="2 3">
    <name type="scientific">Paraglaciecola polaris LMG 21857</name>
    <dbReference type="NCBI Taxonomy" id="1129793"/>
    <lineage>
        <taxon>Bacteria</taxon>
        <taxon>Pseudomonadati</taxon>
        <taxon>Pseudomonadota</taxon>
        <taxon>Gammaproteobacteria</taxon>
        <taxon>Alteromonadales</taxon>
        <taxon>Alteromonadaceae</taxon>
        <taxon>Paraglaciecola</taxon>
    </lineage>
</organism>
<dbReference type="AlphaFoldDB" id="K6YE81"/>
<evidence type="ECO:0000313" key="2">
    <source>
        <dbReference type="EMBL" id="GAC31049.1"/>
    </source>
</evidence>
<dbReference type="STRING" id="1129793.GPLA_0128"/>
<evidence type="ECO:0000313" key="3">
    <source>
        <dbReference type="Proteomes" id="UP000006322"/>
    </source>
</evidence>
<feature type="domain" description="Metallo-beta-lactamase" evidence="1">
    <location>
        <begin position="47"/>
        <end position="214"/>
    </location>
</feature>
<dbReference type="RefSeq" id="WP_007102859.1">
    <property type="nucleotide sequence ID" value="NZ_BAER01000007.1"/>
</dbReference>
<proteinExistence type="predicted"/>
<dbReference type="Proteomes" id="UP000006322">
    <property type="component" value="Unassembled WGS sequence"/>
</dbReference>
<dbReference type="Pfam" id="PF00753">
    <property type="entry name" value="Lactamase_B"/>
    <property type="match status" value="1"/>
</dbReference>
<name>K6YE81_9ALTE</name>
<protein>
    <submittedName>
        <fullName evidence="2">Zinc-dependent hydrolase</fullName>
    </submittedName>
</protein>
<accession>K6YE81</accession>
<dbReference type="PANTHER" id="PTHR42951:SF22">
    <property type="entry name" value="METALLO BETA-LACTAMASE SUPERFAMILY LIPOPROTEIN"/>
    <property type="match status" value="1"/>
</dbReference>
<dbReference type="GO" id="GO:0016787">
    <property type="term" value="F:hydrolase activity"/>
    <property type="evidence" value="ECO:0007669"/>
    <property type="project" value="UniProtKB-KW"/>
</dbReference>
<sequence>MKGYAMQTYLLKRLLLAVSFLSISFQALSYEIETLDGDLYRFIDDRHRSVFMITKQGALITDPMNTAAATWLKAQINERFNVPIKYVVYSHNHSDHIYGAEVFDDPQTIFVAHKLAAQDIYNTKANTVAPDITFENQMLLNLGSKTVRLTYHGPNDGRGSISMLFEQQKLLYVVDWIIVGRMPWKKLWSYDIQGMINSTQAILGYDFTTFVGGHADIGNKQDVARYLGYLTQLYSQVTAGALVGKSLTEIQETVDLSEFSDLTNYQQWLPLNVEGVYERLMEESGMGWRSDVSPP</sequence>
<dbReference type="InterPro" id="IPR001279">
    <property type="entry name" value="Metallo-B-lactamas"/>
</dbReference>
<keyword evidence="2" id="KW-0378">Hydrolase</keyword>
<dbReference type="InterPro" id="IPR036866">
    <property type="entry name" value="RibonucZ/Hydroxyglut_hydro"/>
</dbReference>
<keyword evidence="3" id="KW-1185">Reference proteome</keyword>
<dbReference type="PANTHER" id="PTHR42951">
    <property type="entry name" value="METALLO-BETA-LACTAMASE DOMAIN-CONTAINING"/>
    <property type="match status" value="1"/>
</dbReference>
<dbReference type="InterPro" id="IPR050855">
    <property type="entry name" value="NDM-1-like"/>
</dbReference>